<dbReference type="GO" id="GO:0022857">
    <property type="term" value="F:transmembrane transporter activity"/>
    <property type="evidence" value="ECO:0007669"/>
    <property type="project" value="InterPro"/>
</dbReference>
<feature type="transmembrane region" description="Helical" evidence="6">
    <location>
        <begin position="87"/>
        <end position="107"/>
    </location>
</feature>
<dbReference type="InterPro" id="IPR036259">
    <property type="entry name" value="MFS_trans_sf"/>
</dbReference>
<keyword evidence="2" id="KW-0813">Transport</keyword>
<feature type="transmembrane region" description="Helical" evidence="6">
    <location>
        <begin position="145"/>
        <end position="165"/>
    </location>
</feature>
<dbReference type="OrthoDB" id="182417at2"/>
<dbReference type="EMBL" id="AP018449">
    <property type="protein sequence ID" value="BBB89702.1"/>
    <property type="molecule type" value="Genomic_DNA"/>
</dbReference>
<evidence type="ECO:0000313" key="8">
    <source>
        <dbReference type="EMBL" id="BBB89702.1"/>
    </source>
</evidence>
<keyword evidence="9" id="KW-1185">Reference proteome</keyword>
<dbReference type="PROSITE" id="PS50850">
    <property type="entry name" value="MFS"/>
    <property type="match status" value="1"/>
</dbReference>
<dbReference type="RefSeq" id="WP_126305909.1">
    <property type="nucleotide sequence ID" value="NZ_AP018449.1"/>
</dbReference>
<feature type="transmembrane region" description="Helical" evidence="6">
    <location>
        <begin position="55"/>
        <end position="75"/>
    </location>
</feature>
<evidence type="ECO:0000256" key="2">
    <source>
        <dbReference type="ARBA" id="ARBA00022448"/>
    </source>
</evidence>
<keyword evidence="5 6" id="KW-0472">Membrane</keyword>
<dbReference type="SUPFAM" id="SSF103473">
    <property type="entry name" value="MFS general substrate transporter"/>
    <property type="match status" value="1"/>
</dbReference>
<dbReference type="GO" id="GO:0005886">
    <property type="term" value="C:plasma membrane"/>
    <property type="evidence" value="ECO:0007669"/>
    <property type="project" value="UniProtKB-SubCell"/>
</dbReference>
<organism evidence="8 9">
    <name type="scientific">Methylomusa anaerophila</name>
    <dbReference type="NCBI Taxonomy" id="1930071"/>
    <lineage>
        <taxon>Bacteria</taxon>
        <taxon>Bacillati</taxon>
        <taxon>Bacillota</taxon>
        <taxon>Negativicutes</taxon>
        <taxon>Selenomonadales</taxon>
        <taxon>Sporomusaceae</taxon>
        <taxon>Methylomusa</taxon>
    </lineage>
</organism>
<dbReference type="InterPro" id="IPR011701">
    <property type="entry name" value="MFS"/>
</dbReference>
<evidence type="ECO:0000256" key="6">
    <source>
        <dbReference type="SAM" id="Phobius"/>
    </source>
</evidence>
<dbReference type="AlphaFoldDB" id="A0A348AF54"/>
<feature type="transmembrane region" description="Helical" evidence="6">
    <location>
        <begin position="241"/>
        <end position="264"/>
    </location>
</feature>
<evidence type="ECO:0000256" key="3">
    <source>
        <dbReference type="ARBA" id="ARBA00022692"/>
    </source>
</evidence>
<evidence type="ECO:0000259" key="7">
    <source>
        <dbReference type="PROSITE" id="PS50850"/>
    </source>
</evidence>
<protein>
    <submittedName>
        <fullName evidence="8">Major Facilitator Superfamily protein</fullName>
    </submittedName>
</protein>
<dbReference type="InterPro" id="IPR020846">
    <property type="entry name" value="MFS_dom"/>
</dbReference>
<gene>
    <name evidence="8" type="ORF">MAMMFC1_00335</name>
</gene>
<feature type="transmembrane region" description="Helical" evidence="6">
    <location>
        <begin position="397"/>
        <end position="414"/>
    </location>
</feature>
<evidence type="ECO:0000256" key="5">
    <source>
        <dbReference type="ARBA" id="ARBA00023136"/>
    </source>
</evidence>
<feature type="transmembrane region" description="Helical" evidence="6">
    <location>
        <begin position="171"/>
        <end position="196"/>
    </location>
</feature>
<sequence>MNFGNTQLIKFNSPVHYGWIVVLTTLLVLIIAAGVRSTPGVLIVPFEHYFGWNRAVISFALAINLLLYGLCGPFAAALMDIYGLRRVMALALLLIAAGAGLTPWMHAAWQLTVLWGMVIGTGSGFLSPVLGTVVANRWFVKRRGLVVGVFSAAGSAGQLIFLPLFSRLLEIYSWQIVTCFIAFSALLVMAIVGLIMRNNPSDVGLLPYGAEPASVVDSAAKDKTFALVFTGLKTALSRKDFWLLSGSFLVCGASSNGLIGTHFIPACMDHGMPEIIAAGLLSISGIFNLLGAVAAGWLSDKFDNRWLLFWFYVLRGTTLAWLPFELESAGFNLAIFIVLYGLDWAATIPPTIRLTTDLFGNRSGIVFGWMMTIHQLGAAVAAFSGGAFHIFFGSYQWSFIAGAILCLIAAGLVIKIRKF</sequence>
<keyword evidence="3 6" id="KW-0812">Transmembrane</keyword>
<dbReference type="InterPro" id="IPR050327">
    <property type="entry name" value="Proton-linked_MCT"/>
</dbReference>
<dbReference type="CDD" id="cd17355">
    <property type="entry name" value="MFS_YcxA_like"/>
    <property type="match status" value="1"/>
</dbReference>
<accession>A0A348AF54</accession>
<comment type="subcellular location">
    <subcellularLocation>
        <location evidence="1">Cell membrane</location>
        <topology evidence="1">Multi-pass membrane protein</topology>
    </subcellularLocation>
</comment>
<dbReference type="PANTHER" id="PTHR11360:SF284">
    <property type="entry name" value="EG:103B4.3 PROTEIN-RELATED"/>
    <property type="match status" value="1"/>
</dbReference>
<dbReference type="Proteomes" id="UP000276437">
    <property type="component" value="Chromosome"/>
</dbReference>
<feature type="transmembrane region" description="Helical" evidence="6">
    <location>
        <begin position="364"/>
        <end position="391"/>
    </location>
</feature>
<reference evidence="8 9" key="1">
    <citation type="journal article" date="2018" name="Int. J. Syst. Evol. Microbiol.">
        <title>Methylomusa anaerophila gen. nov., sp. nov., an anaerobic methanol-utilizing bacterium isolated from a microbial fuel cell.</title>
        <authorList>
            <person name="Amano N."/>
            <person name="Yamamuro A."/>
            <person name="Miyahara M."/>
            <person name="Kouzuma A."/>
            <person name="Abe T."/>
            <person name="Watanabe K."/>
        </authorList>
    </citation>
    <scope>NUCLEOTIDE SEQUENCE [LARGE SCALE GENOMIC DNA]</scope>
    <source>
        <strain evidence="8 9">MMFC1</strain>
    </source>
</reference>
<dbReference type="PANTHER" id="PTHR11360">
    <property type="entry name" value="MONOCARBOXYLATE TRANSPORTER"/>
    <property type="match status" value="1"/>
</dbReference>
<dbReference type="KEGG" id="mana:MAMMFC1_00335"/>
<evidence type="ECO:0000313" key="9">
    <source>
        <dbReference type="Proteomes" id="UP000276437"/>
    </source>
</evidence>
<proteinExistence type="predicted"/>
<keyword evidence="4 6" id="KW-1133">Transmembrane helix</keyword>
<feature type="transmembrane region" description="Helical" evidence="6">
    <location>
        <begin position="17"/>
        <end position="35"/>
    </location>
</feature>
<feature type="transmembrane region" description="Helical" evidence="6">
    <location>
        <begin position="113"/>
        <end position="133"/>
    </location>
</feature>
<dbReference type="Gene3D" id="1.20.1250.20">
    <property type="entry name" value="MFS general substrate transporter like domains"/>
    <property type="match status" value="2"/>
</dbReference>
<feature type="transmembrane region" description="Helical" evidence="6">
    <location>
        <begin position="276"/>
        <end position="299"/>
    </location>
</feature>
<evidence type="ECO:0000256" key="1">
    <source>
        <dbReference type="ARBA" id="ARBA00004651"/>
    </source>
</evidence>
<evidence type="ECO:0000256" key="4">
    <source>
        <dbReference type="ARBA" id="ARBA00022989"/>
    </source>
</evidence>
<feature type="domain" description="Major facilitator superfamily (MFS) profile" evidence="7">
    <location>
        <begin position="20"/>
        <end position="419"/>
    </location>
</feature>
<name>A0A348AF54_9FIRM</name>
<feature type="transmembrane region" description="Helical" evidence="6">
    <location>
        <begin position="306"/>
        <end position="324"/>
    </location>
</feature>
<feature type="transmembrane region" description="Helical" evidence="6">
    <location>
        <begin position="330"/>
        <end position="352"/>
    </location>
</feature>
<dbReference type="Pfam" id="PF07690">
    <property type="entry name" value="MFS_1"/>
    <property type="match status" value="1"/>
</dbReference>